<evidence type="ECO:0000313" key="1">
    <source>
        <dbReference type="EMBL" id="KKL62749.1"/>
    </source>
</evidence>
<dbReference type="EMBL" id="LAZR01028391">
    <property type="protein sequence ID" value="KKL62749.1"/>
    <property type="molecule type" value="Genomic_DNA"/>
</dbReference>
<proteinExistence type="predicted"/>
<sequence length="55" mass="5869">MGGYDVSIDKTAKITSVIKHIGSHVSIDMGVYISTKLKIGDYVHIAPHVCIIGGE</sequence>
<protein>
    <submittedName>
        <fullName evidence="1">Uncharacterized protein</fullName>
    </submittedName>
</protein>
<dbReference type="SUPFAM" id="SSF51161">
    <property type="entry name" value="Trimeric LpxA-like enzymes"/>
    <property type="match status" value="1"/>
</dbReference>
<reference evidence="1" key="1">
    <citation type="journal article" date="2015" name="Nature">
        <title>Complex archaea that bridge the gap between prokaryotes and eukaryotes.</title>
        <authorList>
            <person name="Spang A."/>
            <person name="Saw J.H."/>
            <person name="Jorgensen S.L."/>
            <person name="Zaremba-Niedzwiedzka K."/>
            <person name="Martijn J."/>
            <person name="Lind A.E."/>
            <person name="van Eijk R."/>
            <person name="Schleper C."/>
            <person name="Guy L."/>
            <person name="Ettema T.J."/>
        </authorList>
    </citation>
    <scope>NUCLEOTIDE SEQUENCE</scope>
</reference>
<dbReference type="InterPro" id="IPR011004">
    <property type="entry name" value="Trimer_LpxA-like_sf"/>
</dbReference>
<dbReference type="AlphaFoldDB" id="A0A0F9DM59"/>
<name>A0A0F9DM59_9ZZZZ</name>
<gene>
    <name evidence="1" type="ORF">LCGC14_2182090</name>
</gene>
<dbReference type="InterPro" id="IPR001451">
    <property type="entry name" value="Hexapep"/>
</dbReference>
<organism evidence="1">
    <name type="scientific">marine sediment metagenome</name>
    <dbReference type="NCBI Taxonomy" id="412755"/>
    <lineage>
        <taxon>unclassified sequences</taxon>
        <taxon>metagenomes</taxon>
        <taxon>ecological metagenomes</taxon>
    </lineage>
</organism>
<comment type="caution">
    <text evidence="1">The sequence shown here is derived from an EMBL/GenBank/DDBJ whole genome shotgun (WGS) entry which is preliminary data.</text>
</comment>
<dbReference type="Gene3D" id="2.160.10.10">
    <property type="entry name" value="Hexapeptide repeat proteins"/>
    <property type="match status" value="1"/>
</dbReference>
<accession>A0A0F9DM59</accession>
<dbReference type="Pfam" id="PF00132">
    <property type="entry name" value="Hexapep"/>
    <property type="match status" value="1"/>
</dbReference>